<reference evidence="2" key="2">
    <citation type="submission" date="2003-12" db="EMBL/GenBank/DDBJ databases">
        <title>Monterey Bay Coastal Ocean Microbial Observatory environmental clone sequencing.</title>
        <authorList>
            <person name="DeLong E.F."/>
        </authorList>
    </citation>
    <scope>NUCLEOTIDE SEQUENCE</scope>
</reference>
<dbReference type="AlphaFoldDB" id="Q6SFM0"/>
<keyword evidence="1" id="KW-0812">Transmembrane</keyword>
<accession>Q6SFM0</accession>
<protein>
    <submittedName>
        <fullName evidence="2">Uncharacterized protein</fullName>
    </submittedName>
</protein>
<dbReference type="EMBL" id="AY458647">
    <property type="protein sequence ID" value="AAR38192.1"/>
    <property type="molecule type" value="Genomic_DNA"/>
</dbReference>
<feature type="transmembrane region" description="Helical" evidence="1">
    <location>
        <begin position="14"/>
        <end position="32"/>
    </location>
</feature>
<evidence type="ECO:0000313" key="2">
    <source>
        <dbReference type="EMBL" id="AAR38192.1"/>
    </source>
</evidence>
<gene>
    <name evidence="2" type="ORF">MBMO_EBAC000-36A07.37</name>
</gene>
<name>Q6SFM0_9BACT</name>
<proteinExistence type="predicted"/>
<organism evidence="2">
    <name type="scientific">uncultured marine bacterium 580</name>
    <dbReference type="NCBI Taxonomy" id="257400"/>
    <lineage>
        <taxon>Bacteria</taxon>
        <taxon>environmental samples</taxon>
    </lineage>
</organism>
<evidence type="ECO:0000256" key="1">
    <source>
        <dbReference type="SAM" id="Phobius"/>
    </source>
</evidence>
<keyword evidence="1" id="KW-1133">Transmembrane helix</keyword>
<reference evidence="2" key="1">
    <citation type="submission" date="2003-11" db="EMBL/GenBank/DDBJ databases">
        <authorList>
            <person name="Heidelberg J.F."/>
            <person name="Eisen J.A."/>
            <person name="Nelson W.C."/>
            <person name="DeLong E.F."/>
        </authorList>
    </citation>
    <scope>NUCLEOTIDE SEQUENCE</scope>
</reference>
<keyword evidence="1" id="KW-0472">Membrane</keyword>
<sequence>MESFSEEFLGIPKVIWKGILFLIVCVAIYYGWKRNKDDV</sequence>